<evidence type="ECO:0000313" key="1">
    <source>
        <dbReference type="EMBL" id="KAL3058611.1"/>
    </source>
</evidence>
<sequence length="124" mass="13668">MQRNAFSGLELGLITNRNSTAGLQSVGSTAPNPGYRVLQQKTTTWKVFFRGVTRSFNTGREENKGEGRSDGLWDEIALITNPISPSFPVGRTVLFLPGDYQRTEVFRNPHPQASVRGLDQLSGT</sequence>
<proteinExistence type="predicted"/>
<evidence type="ECO:0000313" key="2">
    <source>
        <dbReference type="Proteomes" id="UP001619887"/>
    </source>
</evidence>
<protein>
    <submittedName>
        <fullName evidence="1">Uncharacterized protein</fullName>
    </submittedName>
</protein>
<reference evidence="1 2" key="1">
    <citation type="journal article" date="2022" name="G3 (Bethesda)">
        <title>Evaluating Illumina-, Nanopore-, and PacBio-based genome assembly strategies with the bald notothen, Trematomus borchgrevinki.</title>
        <authorList>
            <person name="Rayamajhi N."/>
            <person name="Cheng C.C."/>
            <person name="Catchen J.M."/>
        </authorList>
    </citation>
    <scope>NUCLEOTIDE SEQUENCE [LARGE SCALE GENOMIC DNA]</scope>
    <source>
        <strain evidence="1">AGRC-2024</strain>
    </source>
</reference>
<name>A0ABD2GXA4_PAGBO</name>
<reference evidence="1 2" key="2">
    <citation type="journal article" date="2024" name="G3 (Bethesda)">
        <title>The genome of the cryopelagic Antarctic bald notothen, Trematomus borchgrevinki.</title>
        <authorList>
            <person name="Rayamajhi N."/>
            <person name="Rivera-Colon A.G."/>
            <person name="Minhas B.F."/>
            <person name="Cheng C.C."/>
            <person name="Catchen J.M."/>
        </authorList>
    </citation>
    <scope>NUCLEOTIDE SEQUENCE [LARGE SCALE GENOMIC DNA]</scope>
    <source>
        <strain evidence="1">AGRC-2024</strain>
    </source>
</reference>
<organism evidence="1 2">
    <name type="scientific">Pagothenia borchgrevinki</name>
    <name type="common">Bald rockcod</name>
    <name type="synonym">Trematomus borchgrevinki</name>
    <dbReference type="NCBI Taxonomy" id="8213"/>
    <lineage>
        <taxon>Eukaryota</taxon>
        <taxon>Metazoa</taxon>
        <taxon>Chordata</taxon>
        <taxon>Craniata</taxon>
        <taxon>Vertebrata</taxon>
        <taxon>Euteleostomi</taxon>
        <taxon>Actinopterygii</taxon>
        <taxon>Neopterygii</taxon>
        <taxon>Teleostei</taxon>
        <taxon>Neoteleostei</taxon>
        <taxon>Acanthomorphata</taxon>
        <taxon>Eupercaria</taxon>
        <taxon>Perciformes</taxon>
        <taxon>Notothenioidei</taxon>
        <taxon>Nototheniidae</taxon>
        <taxon>Pagothenia</taxon>
    </lineage>
</organism>
<gene>
    <name evidence="1" type="ORF">OYC64_010711</name>
</gene>
<accession>A0ABD2GXA4</accession>
<dbReference type="EMBL" id="JBIYXZ010002074">
    <property type="protein sequence ID" value="KAL3058611.1"/>
    <property type="molecule type" value="Genomic_DNA"/>
</dbReference>
<comment type="caution">
    <text evidence="1">The sequence shown here is derived from an EMBL/GenBank/DDBJ whole genome shotgun (WGS) entry which is preliminary data.</text>
</comment>
<dbReference type="Proteomes" id="UP001619887">
    <property type="component" value="Unassembled WGS sequence"/>
</dbReference>
<keyword evidence="2" id="KW-1185">Reference proteome</keyword>
<dbReference type="AlphaFoldDB" id="A0ABD2GXA4"/>